<keyword evidence="1" id="KW-0479">Metal-binding</keyword>
<evidence type="ECO:0000256" key="2">
    <source>
        <dbReference type="ARBA" id="ARBA00023002"/>
    </source>
</evidence>
<dbReference type="PANTHER" id="PTHR48267">
    <property type="entry name" value="CUPREDOXIN SUPERFAMILY PROTEIN"/>
    <property type="match status" value="1"/>
</dbReference>
<dbReference type="InterPro" id="IPR033138">
    <property type="entry name" value="Cu_oxidase_CS"/>
</dbReference>
<dbReference type="InterPro" id="IPR001117">
    <property type="entry name" value="Cu-oxidase_2nd"/>
</dbReference>
<dbReference type="Pfam" id="PF00394">
    <property type="entry name" value="Cu-oxidase"/>
    <property type="match status" value="1"/>
</dbReference>
<dbReference type="Pfam" id="PF07732">
    <property type="entry name" value="Cu-oxidase_3"/>
    <property type="match status" value="1"/>
</dbReference>
<dbReference type="Gene3D" id="2.60.40.420">
    <property type="entry name" value="Cupredoxins - blue copper proteins"/>
    <property type="match status" value="3"/>
</dbReference>
<gene>
    <name evidence="6" type="ORF">J6I44_05115</name>
</gene>
<dbReference type="RefSeq" id="WP_265764924.1">
    <property type="nucleotide sequence ID" value="NZ_JAGGJA010000003.1"/>
</dbReference>
<dbReference type="InterPro" id="IPR011707">
    <property type="entry name" value="Cu-oxidase-like_N"/>
</dbReference>
<organism evidence="6 7">
    <name type="scientific">Fodinibius salsisoli</name>
    <dbReference type="NCBI Taxonomy" id="2820877"/>
    <lineage>
        <taxon>Bacteria</taxon>
        <taxon>Pseudomonadati</taxon>
        <taxon>Balneolota</taxon>
        <taxon>Balneolia</taxon>
        <taxon>Balneolales</taxon>
        <taxon>Balneolaceae</taxon>
        <taxon>Fodinibius</taxon>
    </lineage>
</organism>
<dbReference type="CDD" id="cd13890">
    <property type="entry name" value="CuRO_3_CueO_FtsP"/>
    <property type="match status" value="1"/>
</dbReference>
<reference evidence="6 7" key="1">
    <citation type="submission" date="2021-03" db="EMBL/GenBank/DDBJ databases">
        <title>Aliifodinibius sp. nov., a new bacterium isolated from saline soil.</title>
        <authorList>
            <person name="Galisteo C."/>
            <person name="De La Haba R."/>
            <person name="Sanchez-Porro C."/>
            <person name="Ventosa A."/>
        </authorList>
    </citation>
    <scope>NUCLEOTIDE SEQUENCE [LARGE SCALE GENOMIC DNA]</scope>
    <source>
        <strain evidence="6 7">1BSP15-2V2</strain>
    </source>
</reference>
<feature type="domain" description="Plastocyanin-like" evidence="5">
    <location>
        <begin position="64"/>
        <end position="175"/>
    </location>
</feature>
<evidence type="ECO:0000313" key="6">
    <source>
        <dbReference type="EMBL" id="MCW9706219.1"/>
    </source>
</evidence>
<dbReference type="PROSITE" id="PS00079">
    <property type="entry name" value="MULTICOPPER_OXIDASE1"/>
    <property type="match status" value="1"/>
</dbReference>
<proteinExistence type="predicted"/>
<evidence type="ECO:0000259" key="3">
    <source>
        <dbReference type="Pfam" id="PF00394"/>
    </source>
</evidence>
<dbReference type="PANTHER" id="PTHR48267:SF1">
    <property type="entry name" value="BILIRUBIN OXIDASE"/>
    <property type="match status" value="1"/>
</dbReference>
<dbReference type="PROSITE" id="PS51257">
    <property type="entry name" value="PROKAR_LIPOPROTEIN"/>
    <property type="match status" value="1"/>
</dbReference>
<evidence type="ECO:0000259" key="4">
    <source>
        <dbReference type="Pfam" id="PF07731"/>
    </source>
</evidence>
<dbReference type="InterPro" id="IPR002355">
    <property type="entry name" value="Cu_oxidase_Cu_BS"/>
</dbReference>
<dbReference type="InterPro" id="IPR045087">
    <property type="entry name" value="Cu-oxidase_fam"/>
</dbReference>
<dbReference type="SUPFAM" id="SSF49503">
    <property type="entry name" value="Cupredoxins"/>
    <property type="match status" value="3"/>
</dbReference>
<sequence length="503" mass="56430">MKRKDFLRLASIGTGIATLSPSLLACRSDGNTDLVLPDNAFSRPLAFPEKIRATDFELAAETARRKLAGDAASDVYTLNGSLPSPTIRVKRGESLAIDYQNRIDQESIIHWHGLIVPPDMDGHPKDAVQPSQTYNYRFDIDQRAGTYWYHPHPDKLTGPQVYRGLGGLFIIEDEEEQALNLPSGDYELPLIVQEKRFSDSGEMTYSLNRMARMMGFFGNTLLVNGMQAPYHEVSNRFYRLRLLNGSNARILDFSFSDNSSFYVIGSDGGLHDRPCEISSITLTPGERADLLVDFSSYSVGQEIRMTAEARNGMGGMMDGMMVGGGMMNDENNNEEGMMGDGMGSRNSGGAFLEFRVTNEEQDPFRLPQALTELSFPNEADTDRTRRIDLTMEMMQGPAINGKFFEMLRTDQKVQQGALEIWEFNNGTMMPHPMHLHATQFKMLDRSGGPLAPHERGWKDTVRIDSGETVRVLTKFDAEKGLYVFHCHNLEHEDNGMMANFEIV</sequence>
<accession>A0ABT3PJV6</accession>
<comment type="caution">
    <text evidence="6">The sequence shown here is derived from an EMBL/GenBank/DDBJ whole genome shotgun (WGS) entry which is preliminary data.</text>
</comment>
<feature type="domain" description="Plastocyanin-like" evidence="4">
    <location>
        <begin position="389"/>
        <end position="501"/>
    </location>
</feature>
<evidence type="ECO:0000259" key="5">
    <source>
        <dbReference type="Pfam" id="PF07732"/>
    </source>
</evidence>
<dbReference type="EMBL" id="JAGGJA010000003">
    <property type="protein sequence ID" value="MCW9706219.1"/>
    <property type="molecule type" value="Genomic_DNA"/>
</dbReference>
<protein>
    <submittedName>
        <fullName evidence="6">Multicopper oxidase domain-containing protein</fullName>
    </submittedName>
</protein>
<dbReference type="PROSITE" id="PS00080">
    <property type="entry name" value="MULTICOPPER_OXIDASE2"/>
    <property type="match status" value="1"/>
</dbReference>
<name>A0ABT3PJV6_9BACT</name>
<feature type="domain" description="Plastocyanin-like" evidence="3">
    <location>
        <begin position="234"/>
        <end position="296"/>
    </location>
</feature>
<keyword evidence="2" id="KW-0560">Oxidoreductase</keyword>
<dbReference type="Proteomes" id="UP001207918">
    <property type="component" value="Unassembled WGS sequence"/>
</dbReference>
<evidence type="ECO:0000313" key="7">
    <source>
        <dbReference type="Proteomes" id="UP001207918"/>
    </source>
</evidence>
<dbReference type="Pfam" id="PF07731">
    <property type="entry name" value="Cu-oxidase_2"/>
    <property type="match status" value="1"/>
</dbReference>
<evidence type="ECO:0000256" key="1">
    <source>
        <dbReference type="ARBA" id="ARBA00022723"/>
    </source>
</evidence>
<dbReference type="InterPro" id="IPR008972">
    <property type="entry name" value="Cupredoxin"/>
</dbReference>
<keyword evidence="7" id="KW-1185">Reference proteome</keyword>
<dbReference type="InterPro" id="IPR011706">
    <property type="entry name" value="Cu-oxidase_C"/>
</dbReference>